<keyword evidence="3" id="KW-1185">Reference proteome</keyword>
<feature type="domain" description="HTH cro/C1-type" evidence="1">
    <location>
        <begin position="1"/>
        <end position="41"/>
    </location>
</feature>
<comment type="caution">
    <text evidence="2">The sequence shown here is derived from an EMBL/GenBank/DDBJ whole genome shotgun (WGS) entry which is preliminary data.</text>
</comment>
<dbReference type="GO" id="GO:0003677">
    <property type="term" value="F:DNA binding"/>
    <property type="evidence" value="ECO:0007669"/>
    <property type="project" value="InterPro"/>
</dbReference>
<dbReference type="SUPFAM" id="SSF47413">
    <property type="entry name" value="lambda repressor-like DNA-binding domains"/>
    <property type="match status" value="1"/>
</dbReference>
<reference evidence="2 3" key="1">
    <citation type="submission" date="2016-04" db="EMBL/GenBank/DDBJ databases">
        <title>ATOL: Assembling a taxonomically balanced genome-scale reconstruction of the evolutionary history of the Enterobacteriaceae.</title>
        <authorList>
            <person name="Plunkett G.III."/>
            <person name="Neeno-Eckwall E.C."/>
            <person name="Glasner J.D."/>
            <person name="Perna N.T."/>
        </authorList>
    </citation>
    <scope>NUCLEOTIDE SEQUENCE [LARGE SCALE GENOMIC DNA]</scope>
    <source>
        <strain evidence="2 3">ATCC 19692</strain>
    </source>
</reference>
<proteinExistence type="predicted"/>
<gene>
    <name evidence="2" type="ORF">M983_2449</name>
</gene>
<dbReference type="PROSITE" id="PS50943">
    <property type="entry name" value="HTH_CROC1"/>
    <property type="match status" value="1"/>
</dbReference>
<dbReference type="Gene3D" id="1.10.260.40">
    <property type="entry name" value="lambda repressor-like DNA-binding domains"/>
    <property type="match status" value="1"/>
</dbReference>
<dbReference type="InterPro" id="IPR001387">
    <property type="entry name" value="Cro/C1-type_HTH"/>
</dbReference>
<protein>
    <recommendedName>
        <fullName evidence="1">HTH cro/C1-type domain-containing protein</fullName>
    </recommendedName>
</protein>
<dbReference type="PATRIC" id="fig|1354337.4.peg.2516"/>
<evidence type="ECO:0000313" key="3">
    <source>
        <dbReference type="Proteomes" id="UP000094023"/>
    </source>
</evidence>
<dbReference type="AlphaFoldDB" id="A0A198FLD2"/>
<dbReference type="EMBL" id="LXEN01000117">
    <property type="protein sequence ID" value="OAT24991.1"/>
    <property type="molecule type" value="Genomic_DNA"/>
</dbReference>
<evidence type="ECO:0000259" key="1">
    <source>
        <dbReference type="PROSITE" id="PS50943"/>
    </source>
</evidence>
<dbReference type="InterPro" id="IPR010982">
    <property type="entry name" value="Lambda_DNA-bd_dom_sf"/>
</dbReference>
<dbReference type="Proteomes" id="UP000094023">
    <property type="component" value="Unassembled WGS sequence"/>
</dbReference>
<sequence length="60" mass="7178">MAKKLNISQQQISRYERGQTSINIETLDLILKTLDKEWSEFLFVVIDKYTEDAYDFKVFN</sequence>
<evidence type="ECO:0000313" key="2">
    <source>
        <dbReference type="EMBL" id="OAT24991.1"/>
    </source>
</evidence>
<accession>A0A198FLD2</accession>
<dbReference type="Pfam" id="PF01381">
    <property type="entry name" value="HTH_3"/>
    <property type="match status" value="1"/>
</dbReference>
<organism evidence="2 3">
    <name type="scientific">Proteus myxofaciens ATCC 19692</name>
    <dbReference type="NCBI Taxonomy" id="1354337"/>
    <lineage>
        <taxon>Bacteria</taxon>
        <taxon>Pseudomonadati</taxon>
        <taxon>Pseudomonadota</taxon>
        <taxon>Gammaproteobacteria</taxon>
        <taxon>Enterobacterales</taxon>
        <taxon>Morganellaceae</taxon>
        <taxon>Proteus</taxon>
    </lineage>
</organism>
<name>A0A198FLD2_9GAMM</name>
<dbReference type="CDD" id="cd00093">
    <property type="entry name" value="HTH_XRE"/>
    <property type="match status" value="1"/>
</dbReference>
<dbReference type="STRING" id="1354337.M983_2449"/>